<evidence type="ECO:0000256" key="7">
    <source>
        <dbReference type="ARBA" id="ARBA00048741"/>
    </source>
</evidence>
<dbReference type="GO" id="GO:0006529">
    <property type="term" value="P:asparagine biosynthetic process"/>
    <property type="evidence" value="ECO:0007669"/>
    <property type="project" value="UniProtKB-KW"/>
</dbReference>
<feature type="binding site" evidence="9">
    <location>
        <begin position="357"/>
        <end position="358"/>
    </location>
    <ligand>
        <name>ATP</name>
        <dbReference type="ChEBI" id="CHEBI:30616"/>
    </ligand>
</feature>
<dbReference type="Proteomes" id="UP000885847">
    <property type="component" value="Unassembled WGS sequence"/>
</dbReference>
<dbReference type="GO" id="GO:0004066">
    <property type="term" value="F:asparagine synthase (glutamine-hydrolyzing) activity"/>
    <property type="evidence" value="ECO:0007669"/>
    <property type="project" value="UniProtKB-EC"/>
</dbReference>
<dbReference type="Gene3D" id="3.60.20.10">
    <property type="entry name" value="Glutamine Phosphoribosylpyrophosphate, subunit 1, domain 1"/>
    <property type="match status" value="1"/>
</dbReference>
<dbReference type="NCBIfam" id="TIGR01536">
    <property type="entry name" value="asn_synth_AEB"/>
    <property type="match status" value="1"/>
</dbReference>
<dbReference type="PANTHER" id="PTHR43284:SF1">
    <property type="entry name" value="ASPARAGINE SYNTHETASE"/>
    <property type="match status" value="1"/>
</dbReference>
<dbReference type="AlphaFoldDB" id="A0A7C0V9S5"/>
<dbReference type="InterPro" id="IPR006426">
    <property type="entry name" value="Asn_synth_AEB"/>
</dbReference>
<comment type="catalytic activity">
    <reaction evidence="7">
        <text>L-aspartate + L-glutamine + ATP + H2O = L-asparagine + L-glutamate + AMP + diphosphate + H(+)</text>
        <dbReference type="Rhea" id="RHEA:12228"/>
        <dbReference type="ChEBI" id="CHEBI:15377"/>
        <dbReference type="ChEBI" id="CHEBI:15378"/>
        <dbReference type="ChEBI" id="CHEBI:29985"/>
        <dbReference type="ChEBI" id="CHEBI:29991"/>
        <dbReference type="ChEBI" id="CHEBI:30616"/>
        <dbReference type="ChEBI" id="CHEBI:33019"/>
        <dbReference type="ChEBI" id="CHEBI:58048"/>
        <dbReference type="ChEBI" id="CHEBI:58359"/>
        <dbReference type="ChEBI" id="CHEBI:456215"/>
        <dbReference type="EC" id="6.3.5.4"/>
    </reaction>
</comment>
<dbReference type="PANTHER" id="PTHR43284">
    <property type="entry name" value="ASPARAGINE SYNTHETASE (GLUTAMINE-HYDROLYZING)"/>
    <property type="match status" value="1"/>
</dbReference>
<evidence type="ECO:0000256" key="2">
    <source>
        <dbReference type="ARBA" id="ARBA00005752"/>
    </source>
</evidence>
<dbReference type="InterPro" id="IPR001962">
    <property type="entry name" value="Asn_synthase"/>
</dbReference>
<dbReference type="InterPro" id="IPR014729">
    <property type="entry name" value="Rossmann-like_a/b/a_fold"/>
</dbReference>
<dbReference type="InterPro" id="IPR051786">
    <property type="entry name" value="ASN_synthetase/amidase"/>
</dbReference>
<evidence type="ECO:0000256" key="9">
    <source>
        <dbReference type="PIRSR" id="PIRSR001589-2"/>
    </source>
</evidence>
<dbReference type="InterPro" id="IPR017932">
    <property type="entry name" value="GATase_2_dom"/>
</dbReference>
<dbReference type="Pfam" id="PF00733">
    <property type="entry name" value="Asn_synthase"/>
    <property type="match status" value="1"/>
</dbReference>
<evidence type="ECO:0000259" key="10">
    <source>
        <dbReference type="PROSITE" id="PS51278"/>
    </source>
</evidence>
<evidence type="ECO:0000313" key="11">
    <source>
        <dbReference type="EMBL" id="HDI82332.1"/>
    </source>
</evidence>
<keyword evidence="6 8" id="KW-0315">Glutamine amidotransferase</keyword>
<keyword evidence="8" id="KW-0061">Asparagine biosynthesis</keyword>
<comment type="similarity">
    <text evidence="2">Belongs to the asparagine synthetase family.</text>
</comment>
<dbReference type="CDD" id="cd01991">
    <property type="entry name" value="Asn_synthase_B_C"/>
    <property type="match status" value="1"/>
</dbReference>
<dbReference type="GO" id="GO:0005524">
    <property type="term" value="F:ATP binding"/>
    <property type="evidence" value="ECO:0007669"/>
    <property type="project" value="UniProtKB-KW"/>
</dbReference>
<feature type="domain" description="Glutamine amidotransferase type-2" evidence="10">
    <location>
        <begin position="2"/>
        <end position="212"/>
    </location>
</feature>
<keyword evidence="5 9" id="KW-0067">ATP-binding</keyword>
<dbReference type="EC" id="6.3.5.4" evidence="3"/>
<evidence type="ECO:0000256" key="8">
    <source>
        <dbReference type="PIRSR" id="PIRSR001589-1"/>
    </source>
</evidence>
<dbReference type="EMBL" id="DQWE01000041">
    <property type="protein sequence ID" value="HDI82332.1"/>
    <property type="molecule type" value="Genomic_DNA"/>
</dbReference>
<dbReference type="Pfam" id="PF13537">
    <property type="entry name" value="GATase_7"/>
    <property type="match status" value="1"/>
</dbReference>
<proteinExistence type="inferred from homology"/>
<evidence type="ECO:0000256" key="1">
    <source>
        <dbReference type="ARBA" id="ARBA00005187"/>
    </source>
</evidence>
<comment type="caution">
    <text evidence="11">The sequence shown here is derived from an EMBL/GenBank/DDBJ whole genome shotgun (WGS) entry which is preliminary data.</text>
</comment>
<evidence type="ECO:0000256" key="6">
    <source>
        <dbReference type="ARBA" id="ARBA00022962"/>
    </source>
</evidence>
<keyword evidence="8" id="KW-0028">Amino-acid biosynthesis</keyword>
<gene>
    <name evidence="11" type="primary">asnB</name>
    <name evidence="11" type="ORF">ENF18_00900</name>
</gene>
<dbReference type="PROSITE" id="PS51278">
    <property type="entry name" value="GATASE_TYPE_2"/>
    <property type="match status" value="1"/>
</dbReference>
<evidence type="ECO:0000256" key="5">
    <source>
        <dbReference type="ARBA" id="ARBA00022840"/>
    </source>
</evidence>
<feature type="active site" description="For GATase activity" evidence="8">
    <location>
        <position position="2"/>
    </location>
</feature>
<protein>
    <recommendedName>
        <fullName evidence="3">asparagine synthase (glutamine-hydrolyzing)</fullName>
        <ecNumber evidence="3">6.3.5.4</ecNumber>
    </recommendedName>
</protein>
<dbReference type="Gene3D" id="3.40.50.620">
    <property type="entry name" value="HUPs"/>
    <property type="match status" value="1"/>
</dbReference>
<accession>A0A7C0V9S5</accession>
<name>A0A7C0V9S5_UNCW3</name>
<dbReference type="PIRSF" id="PIRSF001589">
    <property type="entry name" value="Asn_synthetase_glu-h"/>
    <property type="match status" value="1"/>
</dbReference>
<evidence type="ECO:0000256" key="4">
    <source>
        <dbReference type="ARBA" id="ARBA00022741"/>
    </source>
</evidence>
<reference evidence="11" key="1">
    <citation type="journal article" date="2020" name="mSystems">
        <title>Genome- and Community-Level Interaction Insights into Carbon Utilization and Element Cycling Functions of Hydrothermarchaeota in Hydrothermal Sediment.</title>
        <authorList>
            <person name="Zhou Z."/>
            <person name="Liu Y."/>
            <person name="Xu W."/>
            <person name="Pan J."/>
            <person name="Luo Z.H."/>
            <person name="Li M."/>
        </authorList>
    </citation>
    <scope>NUCLEOTIDE SEQUENCE [LARGE SCALE GENOMIC DNA]</scope>
    <source>
        <strain evidence="11">HyVt-102</strain>
    </source>
</reference>
<evidence type="ECO:0000256" key="3">
    <source>
        <dbReference type="ARBA" id="ARBA00012737"/>
    </source>
</evidence>
<feature type="binding site" evidence="9">
    <location>
        <position position="285"/>
    </location>
    <ligand>
        <name>ATP</name>
        <dbReference type="ChEBI" id="CHEBI:30616"/>
    </ligand>
</feature>
<dbReference type="GO" id="GO:0005829">
    <property type="term" value="C:cytosol"/>
    <property type="evidence" value="ECO:0007669"/>
    <property type="project" value="TreeGrafter"/>
</dbReference>
<keyword evidence="4 9" id="KW-0547">Nucleotide-binding</keyword>
<dbReference type="InterPro" id="IPR033738">
    <property type="entry name" value="AsnB_N"/>
</dbReference>
<dbReference type="SUPFAM" id="SSF52402">
    <property type="entry name" value="Adenine nucleotide alpha hydrolases-like"/>
    <property type="match status" value="1"/>
</dbReference>
<dbReference type="CDD" id="cd00712">
    <property type="entry name" value="AsnB"/>
    <property type="match status" value="1"/>
</dbReference>
<sequence length="607" mass="69105">MCGIAGIIEKKGKVNPARLKRMLEVMEHRGPDQNDIFISPDEKIGIGAVRLKIIDLSDKACLPMKIGKTVIAMNGEIYNFKTLRNYLERKGEKFFSSSDTEVAGRLFIHEKEKSFDLFRGMFSIAVYDGERGDVLIVRDRLGIKPLYIYTDSERIVFASEVRGILASGLVKPELDIPGTTAFLMFGSAKYPDTPIRGIKEFPAGHYQWLLSGTPVKYWELPLNQTINHLSDEEIKENLRSLIEESVSLRLVSDVPLGTFLSGGLDSTIVTAIASKYKNGLNTYSIRFEEEEYDEGTYARNASEFIGTNHSEMVVTHTDVINKIDTIIKSMDMPTIDGVNSYFVSGFARENGMVVSLSGLGGDELFGGYSSFHYIPKLIKVKKSPIVKTGIKIIAFIKKERKYLRAAEFMNSPGSIEDAYFSIRGILTTRFVESLLGLERGFFNPSIYLAKIINTNTMSDLNHIAALELISYMRDMLLRDTDAMSMAHSLEVRVPLIDHRVVEFVLKLPAKYRKNKTFLYETFKNYVPAWMQTRKKKGFIFPFEKWLKEDKINVMKTLKDSELFNREEVERIYNQFLQGSLGWQSIWALYVFEKWCEVNNVNIQKGGL</sequence>
<keyword evidence="11" id="KW-0436">Ligase</keyword>
<comment type="pathway">
    <text evidence="1">Amino-acid biosynthesis; L-asparagine biosynthesis; L-asparagine from L-aspartate (L-Gln route): step 1/1.</text>
</comment>
<feature type="binding site" evidence="9">
    <location>
        <position position="99"/>
    </location>
    <ligand>
        <name>L-glutamine</name>
        <dbReference type="ChEBI" id="CHEBI:58359"/>
    </ligand>
</feature>
<dbReference type="InterPro" id="IPR029055">
    <property type="entry name" value="Ntn_hydrolases_N"/>
</dbReference>
<dbReference type="SUPFAM" id="SSF56235">
    <property type="entry name" value="N-terminal nucleophile aminohydrolases (Ntn hydrolases)"/>
    <property type="match status" value="1"/>
</dbReference>
<organism evidence="11">
    <name type="scientific">candidate division WOR-3 bacterium</name>
    <dbReference type="NCBI Taxonomy" id="2052148"/>
    <lineage>
        <taxon>Bacteria</taxon>
        <taxon>Bacteria division WOR-3</taxon>
    </lineage>
</organism>